<dbReference type="Proteomes" id="UP001497444">
    <property type="component" value="Chromosome 19"/>
</dbReference>
<sequence length="69" mass="7845">MKEEGEGKLVLGFKDHCTWNEPTPTLKTLLVKTLGYAFRDYMVFEAAGLQSSLKILEEVTWNTVEHWGG</sequence>
<dbReference type="EMBL" id="OZ020114">
    <property type="protein sequence ID" value="CAK9267332.1"/>
    <property type="molecule type" value="Genomic_DNA"/>
</dbReference>
<organism evidence="1 2">
    <name type="scientific">Sphagnum jensenii</name>
    <dbReference type="NCBI Taxonomy" id="128206"/>
    <lineage>
        <taxon>Eukaryota</taxon>
        <taxon>Viridiplantae</taxon>
        <taxon>Streptophyta</taxon>
        <taxon>Embryophyta</taxon>
        <taxon>Bryophyta</taxon>
        <taxon>Sphagnophytina</taxon>
        <taxon>Sphagnopsida</taxon>
        <taxon>Sphagnales</taxon>
        <taxon>Sphagnaceae</taxon>
        <taxon>Sphagnum</taxon>
    </lineage>
</organism>
<keyword evidence="2" id="KW-1185">Reference proteome</keyword>
<evidence type="ECO:0000313" key="1">
    <source>
        <dbReference type="EMBL" id="CAK9267332.1"/>
    </source>
</evidence>
<reference evidence="1" key="1">
    <citation type="submission" date="2024-02" db="EMBL/GenBank/DDBJ databases">
        <authorList>
            <consortium name="ELIXIR-Norway"/>
            <consortium name="Elixir Norway"/>
        </authorList>
    </citation>
    <scope>NUCLEOTIDE SEQUENCE</scope>
</reference>
<name>A0ABP0WLL9_9BRYO</name>
<protein>
    <submittedName>
        <fullName evidence="1">Uncharacterized protein</fullName>
    </submittedName>
</protein>
<evidence type="ECO:0000313" key="2">
    <source>
        <dbReference type="Proteomes" id="UP001497444"/>
    </source>
</evidence>
<proteinExistence type="predicted"/>
<accession>A0ABP0WLL9</accession>
<gene>
    <name evidence="1" type="ORF">CSSPJE1EN1_LOCUS12810</name>
</gene>